<feature type="domain" description="Amidohydrolase 3" evidence="2">
    <location>
        <begin position="141"/>
        <end position="434"/>
    </location>
</feature>
<comment type="caution">
    <text evidence="3">The sequence shown here is derived from an EMBL/GenBank/DDBJ whole genome shotgun (WGS) entry which is preliminary data.</text>
</comment>
<dbReference type="InterPro" id="IPR011059">
    <property type="entry name" value="Metal-dep_hydrolase_composite"/>
</dbReference>
<accession>A0ABQ4G1X0</accession>
<dbReference type="Proteomes" id="UP000603904">
    <property type="component" value="Unassembled WGS sequence"/>
</dbReference>
<organism evidence="3 4">
    <name type="scientific">Microbispora corallina</name>
    <dbReference type="NCBI Taxonomy" id="83302"/>
    <lineage>
        <taxon>Bacteria</taxon>
        <taxon>Bacillati</taxon>
        <taxon>Actinomycetota</taxon>
        <taxon>Actinomycetes</taxon>
        <taxon>Streptosporangiales</taxon>
        <taxon>Streptosporangiaceae</taxon>
        <taxon>Microbispora</taxon>
    </lineage>
</organism>
<dbReference type="PANTHER" id="PTHR43668:SF2">
    <property type="entry name" value="ALLANTOINASE"/>
    <property type="match status" value="1"/>
</dbReference>
<dbReference type="SUPFAM" id="SSF51556">
    <property type="entry name" value="Metallo-dependent hydrolases"/>
    <property type="match status" value="1"/>
</dbReference>
<gene>
    <name evidence="3" type="primary">pyrC_2</name>
    <name evidence="3" type="ORF">Mco01_40350</name>
</gene>
<proteinExistence type="predicted"/>
<sequence length="492" mass="51801">MGRLTCLATPHLADLLIRDALIVTPDGVTPGGVLVRDGRIARLVPPEALRDGSLPPTWSVLHARGRYVLPGLVDSHVHIGGGGPGHEDWRRAGRAAAAGGVTTVIDMPDTVPPPLDPPGVAARAELVRGESLVDFRFHLGVRPDRVDLLADVVPAAAVSVTAFPAAGGPDATRDAEVFAASARAGLRLLLHVEDDPAVRCGAPPSSRTDVRDRRHGDADAVGRIVELVRRHGTAVHVVHVATAGEAGLLAAAAGQGLPVTFEVTPHHLSFTEADAGRLGPRARPCRAVRSERDRERLWDAVWRGEAATIGGGDAPDVPGERRAPADAPHGPPGVRELLPAVYAGMRARRPAAGPGELLRLIARLCADNPARLFGLAGRKGRIAPGMDADLVVFDTEERWTSGSAEAYGRCGPTARDGRTVGGRPVLTLRRGQVIWDAGMEAFGPPDGVFPPAERPADLAVRRPGGHPPFSRSPSRISPYISPGLPDLQRERS</sequence>
<dbReference type="Gene3D" id="2.30.40.10">
    <property type="entry name" value="Urease, subunit C, domain 1"/>
    <property type="match status" value="1"/>
</dbReference>
<protein>
    <submittedName>
        <fullName evidence="3">Dihydroorotase</fullName>
    </submittedName>
</protein>
<feature type="compositionally biased region" description="Low complexity" evidence="1">
    <location>
        <begin position="467"/>
        <end position="482"/>
    </location>
</feature>
<evidence type="ECO:0000259" key="2">
    <source>
        <dbReference type="Pfam" id="PF07969"/>
    </source>
</evidence>
<dbReference type="PANTHER" id="PTHR43668">
    <property type="entry name" value="ALLANTOINASE"/>
    <property type="match status" value="1"/>
</dbReference>
<dbReference type="SUPFAM" id="SSF51338">
    <property type="entry name" value="Composite domain of metallo-dependent hydrolases"/>
    <property type="match status" value="1"/>
</dbReference>
<feature type="region of interest" description="Disordered" evidence="1">
    <location>
        <begin position="449"/>
        <end position="492"/>
    </location>
</feature>
<feature type="region of interest" description="Disordered" evidence="1">
    <location>
        <begin position="309"/>
        <end position="332"/>
    </location>
</feature>
<dbReference type="Pfam" id="PF07969">
    <property type="entry name" value="Amidohydro_3"/>
    <property type="match status" value="1"/>
</dbReference>
<evidence type="ECO:0000313" key="3">
    <source>
        <dbReference type="EMBL" id="GIH41035.1"/>
    </source>
</evidence>
<dbReference type="EMBL" id="BOOC01000018">
    <property type="protein sequence ID" value="GIH41035.1"/>
    <property type="molecule type" value="Genomic_DNA"/>
</dbReference>
<evidence type="ECO:0000313" key="4">
    <source>
        <dbReference type="Proteomes" id="UP000603904"/>
    </source>
</evidence>
<dbReference type="RefSeq" id="WP_204058404.1">
    <property type="nucleotide sequence ID" value="NZ_BAAAGP010000010.1"/>
</dbReference>
<dbReference type="Gene3D" id="3.20.20.140">
    <property type="entry name" value="Metal-dependent hydrolases"/>
    <property type="match status" value="1"/>
</dbReference>
<dbReference type="InterPro" id="IPR032466">
    <property type="entry name" value="Metal_Hydrolase"/>
</dbReference>
<dbReference type="InterPro" id="IPR013108">
    <property type="entry name" value="Amidohydro_3"/>
</dbReference>
<evidence type="ECO:0000256" key="1">
    <source>
        <dbReference type="SAM" id="MobiDB-lite"/>
    </source>
</evidence>
<name>A0ABQ4G1X0_9ACTN</name>
<reference evidence="3 4" key="1">
    <citation type="submission" date="2021-01" db="EMBL/GenBank/DDBJ databases">
        <title>Whole genome shotgun sequence of Microbispora corallina NBRC 16416.</title>
        <authorList>
            <person name="Komaki H."/>
            <person name="Tamura T."/>
        </authorList>
    </citation>
    <scope>NUCLEOTIDE SEQUENCE [LARGE SCALE GENOMIC DNA]</scope>
    <source>
        <strain evidence="3 4">NBRC 16416</strain>
    </source>
</reference>
<keyword evidence="4" id="KW-1185">Reference proteome</keyword>
<dbReference type="InterPro" id="IPR050138">
    <property type="entry name" value="DHOase/Allantoinase_Hydrolase"/>
</dbReference>